<feature type="domain" description="HTH dtxR-type" evidence="13">
    <location>
        <begin position="6"/>
        <end position="68"/>
    </location>
</feature>
<dbReference type="SUPFAM" id="SSF47979">
    <property type="entry name" value="Iron-dependent repressor protein, dimerization domain"/>
    <property type="match status" value="1"/>
</dbReference>
<comment type="caution">
    <text evidence="14">The sequence shown here is derived from an EMBL/GenBank/DDBJ whole genome shotgun (WGS) entry which is preliminary data.</text>
</comment>
<sequence length="230" mass="24935">MAHGPLSASNEEYLKSIWTLQEWSGAPTTPGDLARRTGMRPSTVSDALRRLHAAGLIERAPYGSVTLTAEGAEQAVMLVRRHRLIELFLVRTLGYTWDEVHDEADALEHTVSPLMVERMDTALGHPLTDPHGDPIPDPDGTITHPTLIPLARARAGERLRVGRVSDRDPGLLRRLSEAGVTLGSHVTLHPSSPFDDVAVVSAAEDGGRELRLSRLECESVLVSPEPATSS</sequence>
<evidence type="ECO:0000256" key="2">
    <source>
        <dbReference type="ARBA" id="ARBA00007871"/>
    </source>
</evidence>
<dbReference type="InterPro" id="IPR036390">
    <property type="entry name" value="WH_DNA-bd_sf"/>
</dbReference>
<dbReference type="SMART" id="SM00529">
    <property type="entry name" value="HTH_DTXR"/>
    <property type="match status" value="1"/>
</dbReference>
<keyword evidence="10" id="KW-0804">Transcription</keyword>
<dbReference type="InterPro" id="IPR038157">
    <property type="entry name" value="FeoA_core_dom"/>
</dbReference>
<comment type="subunit">
    <text evidence="3">Homodimer.</text>
</comment>
<evidence type="ECO:0000256" key="3">
    <source>
        <dbReference type="ARBA" id="ARBA00011738"/>
    </source>
</evidence>
<dbReference type="SUPFAM" id="SSF50037">
    <property type="entry name" value="C-terminal domain of transcriptional repressors"/>
    <property type="match status" value="1"/>
</dbReference>
<protein>
    <recommendedName>
        <fullName evidence="12">Manganese transport regulator</fullName>
    </recommendedName>
</protein>
<evidence type="ECO:0000256" key="7">
    <source>
        <dbReference type="ARBA" id="ARBA00023015"/>
    </source>
</evidence>
<evidence type="ECO:0000313" key="15">
    <source>
        <dbReference type="Proteomes" id="UP000250006"/>
    </source>
</evidence>
<gene>
    <name evidence="14" type="primary">ideR_2</name>
    <name evidence="14" type="ORF">NCTC11535_01101</name>
</gene>
<evidence type="ECO:0000256" key="8">
    <source>
        <dbReference type="ARBA" id="ARBA00023125"/>
    </source>
</evidence>
<dbReference type="Pfam" id="PF01325">
    <property type="entry name" value="Fe_dep_repress"/>
    <property type="match status" value="1"/>
</dbReference>
<dbReference type="Proteomes" id="UP000250006">
    <property type="component" value="Unassembled WGS sequence"/>
</dbReference>
<keyword evidence="8" id="KW-0238">DNA-binding</keyword>
<dbReference type="EMBL" id="UAPQ01000006">
    <property type="protein sequence ID" value="SPT53437.1"/>
    <property type="molecule type" value="Genomic_DNA"/>
</dbReference>
<name>A0ABY1VNW7_9ACTO</name>
<dbReference type="InterPro" id="IPR011991">
    <property type="entry name" value="ArsR-like_HTH"/>
</dbReference>
<evidence type="ECO:0000256" key="5">
    <source>
        <dbReference type="ARBA" id="ARBA00022491"/>
    </source>
</evidence>
<dbReference type="InterPro" id="IPR050536">
    <property type="entry name" value="DtxR_MntR_Metal-Reg"/>
</dbReference>
<proteinExistence type="inferred from homology"/>
<keyword evidence="6" id="KW-0408">Iron</keyword>
<comment type="subcellular location">
    <subcellularLocation>
        <location evidence="1">Cytoplasm</location>
    </subcellularLocation>
</comment>
<evidence type="ECO:0000256" key="12">
    <source>
        <dbReference type="ARBA" id="ARBA00032593"/>
    </source>
</evidence>
<evidence type="ECO:0000256" key="6">
    <source>
        <dbReference type="ARBA" id="ARBA00023004"/>
    </source>
</evidence>
<dbReference type="CDD" id="cd00090">
    <property type="entry name" value="HTH_ARSR"/>
    <property type="match status" value="1"/>
</dbReference>
<keyword evidence="11" id="KW-0464">Manganese</keyword>
<dbReference type="InterPro" id="IPR022687">
    <property type="entry name" value="HTH_DTXR"/>
</dbReference>
<keyword evidence="5" id="KW-0678">Repressor</keyword>
<evidence type="ECO:0000313" key="14">
    <source>
        <dbReference type="EMBL" id="SPT53437.1"/>
    </source>
</evidence>
<dbReference type="InterPro" id="IPR022689">
    <property type="entry name" value="Iron_dep_repressor"/>
</dbReference>
<keyword evidence="4" id="KW-0963">Cytoplasm</keyword>
<organism evidence="14 15">
    <name type="scientific">Actinomyces bovis</name>
    <dbReference type="NCBI Taxonomy" id="1658"/>
    <lineage>
        <taxon>Bacteria</taxon>
        <taxon>Bacillati</taxon>
        <taxon>Actinomycetota</taxon>
        <taxon>Actinomycetes</taxon>
        <taxon>Actinomycetales</taxon>
        <taxon>Actinomycetaceae</taxon>
        <taxon>Actinomyces</taxon>
    </lineage>
</organism>
<comment type="similarity">
    <text evidence="2">Belongs to the DtxR/MntR family.</text>
</comment>
<evidence type="ECO:0000259" key="13">
    <source>
        <dbReference type="PROSITE" id="PS50944"/>
    </source>
</evidence>
<evidence type="ECO:0000256" key="4">
    <source>
        <dbReference type="ARBA" id="ARBA00022490"/>
    </source>
</evidence>
<keyword evidence="9" id="KW-0010">Activator</keyword>
<dbReference type="PROSITE" id="PS50944">
    <property type="entry name" value="HTH_DTXR"/>
    <property type="match status" value="1"/>
</dbReference>
<evidence type="ECO:0000256" key="10">
    <source>
        <dbReference type="ARBA" id="ARBA00023163"/>
    </source>
</evidence>
<evidence type="ECO:0000256" key="11">
    <source>
        <dbReference type="ARBA" id="ARBA00023211"/>
    </source>
</evidence>
<dbReference type="InterPro" id="IPR036421">
    <property type="entry name" value="Fe_dep_repressor_sf"/>
</dbReference>
<dbReference type="Gene3D" id="1.10.10.10">
    <property type="entry name" value="Winged helix-like DNA-binding domain superfamily/Winged helix DNA-binding domain"/>
    <property type="match status" value="1"/>
</dbReference>
<accession>A0ABY1VNW7</accession>
<dbReference type="SMART" id="SM00899">
    <property type="entry name" value="FeoA"/>
    <property type="match status" value="1"/>
</dbReference>
<keyword evidence="7" id="KW-0805">Transcription regulation</keyword>
<dbReference type="Gene3D" id="2.30.30.90">
    <property type="match status" value="1"/>
</dbReference>
<evidence type="ECO:0000256" key="1">
    <source>
        <dbReference type="ARBA" id="ARBA00004496"/>
    </source>
</evidence>
<dbReference type="InterPro" id="IPR001367">
    <property type="entry name" value="Fe_dep_repressor"/>
</dbReference>
<dbReference type="RefSeq" id="WP_197719055.1">
    <property type="nucleotide sequence ID" value="NZ_UAPQ01000006.1"/>
</dbReference>
<dbReference type="PANTHER" id="PTHR33238:SF11">
    <property type="entry name" value="TRANSCRIPTIONAL REGULATOR MNTR"/>
    <property type="match status" value="1"/>
</dbReference>
<evidence type="ECO:0000256" key="9">
    <source>
        <dbReference type="ARBA" id="ARBA00023159"/>
    </source>
</evidence>
<dbReference type="Pfam" id="PF04023">
    <property type="entry name" value="FeoA"/>
    <property type="match status" value="1"/>
</dbReference>
<dbReference type="InterPro" id="IPR007167">
    <property type="entry name" value="Fe-transptr_FeoA-like"/>
</dbReference>
<dbReference type="Gene3D" id="1.10.60.10">
    <property type="entry name" value="Iron dependent repressor, metal binding and dimerisation domain"/>
    <property type="match status" value="1"/>
</dbReference>
<dbReference type="Pfam" id="PF02742">
    <property type="entry name" value="Fe_dep_repr_C"/>
    <property type="match status" value="1"/>
</dbReference>
<dbReference type="InterPro" id="IPR008988">
    <property type="entry name" value="Transcriptional_repressor_C"/>
</dbReference>
<dbReference type="SUPFAM" id="SSF46785">
    <property type="entry name" value="Winged helix' DNA-binding domain"/>
    <property type="match status" value="1"/>
</dbReference>
<dbReference type="PANTHER" id="PTHR33238">
    <property type="entry name" value="IRON (METAL) DEPENDENT REPRESSOR, DTXR FAMILY"/>
    <property type="match status" value="1"/>
</dbReference>
<dbReference type="InterPro" id="IPR036388">
    <property type="entry name" value="WH-like_DNA-bd_sf"/>
</dbReference>
<reference evidence="14 15" key="1">
    <citation type="submission" date="2018-06" db="EMBL/GenBank/DDBJ databases">
        <authorList>
            <consortium name="Pathogen Informatics"/>
            <person name="Doyle S."/>
        </authorList>
    </citation>
    <scope>NUCLEOTIDE SEQUENCE [LARGE SCALE GENOMIC DNA]</scope>
    <source>
        <strain evidence="14 15">NCTC11535</strain>
    </source>
</reference>
<keyword evidence="15" id="KW-1185">Reference proteome</keyword>